<evidence type="ECO:0000256" key="1">
    <source>
        <dbReference type="ARBA" id="ARBA00001316"/>
    </source>
</evidence>
<evidence type="ECO:0000259" key="6">
    <source>
        <dbReference type="Pfam" id="PF00388"/>
    </source>
</evidence>
<dbReference type="SUPFAM" id="SSF50405">
    <property type="entry name" value="Actin-crosslinking proteins"/>
    <property type="match status" value="1"/>
</dbReference>
<proteinExistence type="predicted"/>
<dbReference type="InterPro" id="IPR017946">
    <property type="entry name" value="PLC-like_Pdiesterase_TIM-brl"/>
</dbReference>
<evidence type="ECO:0000313" key="8">
    <source>
        <dbReference type="Proteomes" id="UP001207582"/>
    </source>
</evidence>
<dbReference type="PROSITE" id="PS50007">
    <property type="entry name" value="PIPLC_X_DOMAIN"/>
    <property type="match status" value="1"/>
</dbReference>
<evidence type="ECO:0000256" key="2">
    <source>
        <dbReference type="ARBA" id="ARBA00012581"/>
    </source>
</evidence>
<dbReference type="RefSeq" id="WP_264772658.1">
    <property type="nucleotide sequence ID" value="NZ_JAPDOG010000014.1"/>
</dbReference>
<evidence type="ECO:0000313" key="7">
    <source>
        <dbReference type="EMBL" id="MCW3783024.1"/>
    </source>
</evidence>
<dbReference type="InterPro" id="IPR051057">
    <property type="entry name" value="PI-PLC_domain"/>
</dbReference>
<dbReference type="Proteomes" id="UP001207582">
    <property type="component" value="Unassembled WGS sequence"/>
</dbReference>
<dbReference type="CDD" id="cd00257">
    <property type="entry name" value="beta-trefoil_FSCN-like"/>
    <property type="match status" value="1"/>
</dbReference>
<dbReference type="PANTHER" id="PTHR13593:SF143">
    <property type="entry name" value="PHOSPHATIDYLINOSITOL-SPECIFIC PHOSPHOLIPASE C X DOMAIN-CONTAINING PROTEIN"/>
    <property type="match status" value="1"/>
</dbReference>
<feature type="domain" description="Phosphatidylinositol-specific phospholipase C X" evidence="6">
    <location>
        <begin position="175"/>
        <end position="262"/>
    </location>
</feature>
<dbReference type="Gene3D" id="3.20.20.190">
    <property type="entry name" value="Phosphatidylinositol (PI) phosphodiesterase"/>
    <property type="match status" value="1"/>
</dbReference>
<dbReference type="EC" id="4.6.1.13" evidence="2"/>
<sequence>MGQGGFITLVNGTNAPWLRSSQNSYQMNNWDFPELILPYSSARIYVEWNQNIFHTQKDDNGQVVYEMKAPGLAAPRTLSIDASANPSFNISAAANFATQTMQPNAVVNLGWSHNGNLTLVLAGDAGGFPFMTGDNVGAWMLRSIDRIGQKTLAEIAIPGAHDAGMSTLGSPTAFSHSCNTQTQTLDIADQLQQGVRYFDIRPVIGGGEYYTGHYSQIDIKVYDGWQGARGQKISDVVSQINEFALNSNELIIVDLSHAYDTDAGNGGYTDFTADQWNGLLAEFKGIQNLYTNSAQGLPDFTKMTISGLIPIASQVIVIVRSDLAGIDLGNTFYPGSCLATYNEYSGTNDLGTMVSDQLSKMKAQKGAGAYFLLSWTLTQSNAEALCFLDPTGSTDSILDLASEANQALAPDLVPALTAQAFPNIVYVDDIQDSLQTMMALYVNELLSATAAYAFQSAAFPAAYIRMDGQGVTAPVGAGAGTVNAQIDAGPWEEFHLVPQGDGTFAIQSAEWGNVSIRLDGSVAGDQKTVNCQFGVGPWEVFRLKPVGGEYFAIQSVAFPTLYLALDTEGATSPNGSGVGMVYGTTDLGPKSQFKLVLS</sequence>
<evidence type="ECO:0000256" key="3">
    <source>
        <dbReference type="ARBA" id="ARBA00019758"/>
    </source>
</evidence>
<name>A0ABT3J6J5_9RHOB</name>
<comment type="catalytic activity">
    <reaction evidence="1">
        <text>a 1,2-diacyl-sn-glycero-3-phospho-(1D-myo-inositol) = 1D-myo-inositol 1,2-cyclic phosphate + a 1,2-diacyl-sn-glycerol</text>
        <dbReference type="Rhea" id="RHEA:17093"/>
        <dbReference type="ChEBI" id="CHEBI:17815"/>
        <dbReference type="ChEBI" id="CHEBI:57880"/>
        <dbReference type="ChEBI" id="CHEBI:58484"/>
        <dbReference type="EC" id="4.6.1.13"/>
    </reaction>
</comment>
<comment type="caution">
    <text evidence="7">The sequence shown here is derived from an EMBL/GenBank/DDBJ whole genome shotgun (WGS) entry which is preliminary data.</text>
</comment>
<keyword evidence="8" id="KW-1185">Reference proteome</keyword>
<dbReference type="PANTHER" id="PTHR13593">
    <property type="match status" value="1"/>
</dbReference>
<reference evidence="7 8" key="1">
    <citation type="submission" date="2022-10" db="EMBL/GenBank/DDBJ databases">
        <title>Defluviimonas sp. CAU 1641 isolated from mud.</title>
        <authorList>
            <person name="Kim W."/>
        </authorList>
    </citation>
    <scope>NUCLEOTIDE SEQUENCE [LARGE SCALE GENOMIC DNA]</scope>
    <source>
        <strain evidence="7 8">CAU 1641</strain>
    </source>
</reference>
<dbReference type="Gene3D" id="2.80.10.50">
    <property type="match status" value="1"/>
</dbReference>
<dbReference type="InterPro" id="IPR000909">
    <property type="entry name" value="PLipase_C_PInositol-sp_X_dom"/>
</dbReference>
<dbReference type="EMBL" id="JAPDOG010000014">
    <property type="protein sequence ID" value="MCW3783024.1"/>
    <property type="molecule type" value="Genomic_DNA"/>
</dbReference>
<evidence type="ECO:0000256" key="5">
    <source>
        <dbReference type="ARBA" id="ARBA00030782"/>
    </source>
</evidence>
<dbReference type="InterPro" id="IPR008999">
    <property type="entry name" value="Actin-crosslinking"/>
</dbReference>
<accession>A0ABT3J6J5</accession>
<protein>
    <recommendedName>
        <fullName evidence="3">1-phosphatidylinositol phosphodiesterase</fullName>
        <ecNumber evidence="2">4.6.1.13</ecNumber>
    </recommendedName>
    <alternativeName>
        <fullName evidence="4">Phosphatidylinositol diacylglycerol-lyase</fullName>
    </alternativeName>
    <alternativeName>
        <fullName evidence="5">Phosphatidylinositol-specific phospholipase C</fullName>
    </alternativeName>
</protein>
<gene>
    <name evidence="7" type="ORF">OM960_15855</name>
</gene>
<dbReference type="Pfam" id="PF00388">
    <property type="entry name" value="PI-PLC-X"/>
    <property type="match status" value="1"/>
</dbReference>
<dbReference type="SUPFAM" id="SSF51695">
    <property type="entry name" value="PLC-like phosphodiesterases"/>
    <property type="match status" value="1"/>
</dbReference>
<evidence type="ECO:0000256" key="4">
    <source>
        <dbReference type="ARBA" id="ARBA00030474"/>
    </source>
</evidence>
<organism evidence="7 8">
    <name type="scientific">Defluviimonas salinarum</name>
    <dbReference type="NCBI Taxonomy" id="2992147"/>
    <lineage>
        <taxon>Bacteria</taxon>
        <taxon>Pseudomonadati</taxon>
        <taxon>Pseudomonadota</taxon>
        <taxon>Alphaproteobacteria</taxon>
        <taxon>Rhodobacterales</taxon>
        <taxon>Paracoccaceae</taxon>
        <taxon>Albidovulum</taxon>
    </lineage>
</organism>